<proteinExistence type="predicted"/>
<gene>
    <name evidence="1" type="ORF">DPPLL_28270</name>
</gene>
<dbReference type="EMBL" id="AP025516">
    <property type="protein sequence ID" value="BDD88462.1"/>
    <property type="molecule type" value="Genomic_DNA"/>
</dbReference>
<dbReference type="Proteomes" id="UP000830055">
    <property type="component" value="Chromosome"/>
</dbReference>
<protein>
    <submittedName>
        <fullName evidence="1">Uncharacterized protein</fullName>
    </submittedName>
</protein>
<sequence>MAKKRNSGSEPGTWLTKELLHSDAFRSLSSAHKDIWLFILTLRKYGKDTRGRYDYTRVQNKNSLKVPTIAIQDFFNGPAWKMSMPSHNADTIRRAFKKFMAVGFLSIVHQGGNGPGDQSIYQLEDSWKRWKVGDPACFTKKGMTREKGFCQPKSGVFYTSDRKK</sequence>
<organism evidence="1 2">
    <name type="scientific">Desulfofustis limnaeus</name>
    <dbReference type="NCBI Taxonomy" id="2740163"/>
    <lineage>
        <taxon>Bacteria</taxon>
        <taxon>Pseudomonadati</taxon>
        <taxon>Thermodesulfobacteriota</taxon>
        <taxon>Desulfobulbia</taxon>
        <taxon>Desulfobulbales</taxon>
        <taxon>Desulfocapsaceae</taxon>
        <taxon>Desulfofustis</taxon>
    </lineage>
</organism>
<evidence type="ECO:0000313" key="1">
    <source>
        <dbReference type="EMBL" id="BDD88462.1"/>
    </source>
</evidence>
<keyword evidence="2" id="KW-1185">Reference proteome</keyword>
<reference evidence="1 2" key="1">
    <citation type="submission" date="2022-01" db="EMBL/GenBank/DDBJ databases">
        <title>Desulfofustis limnae sp. nov., a novel mesophilic sulfate-reducing bacterium isolated from marsh soil.</title>
        <authorList>
            <person name="Watanabe M."/>
            <person name="Takahashi A."/>
            <person name="Kojima H."/>
            <person name="Fukui M."/>
        </authorList>
    </citation>
    <scope>NUCLEOTIDE SEQUENCE [LARGE SCALE GENOMIC DNA]</scope>
    <source>
        <strain evidence="1 2">PPLL</strain>
    </source>
</reference>
<dbReference type="RefSeq" id="WP_284151818.1">
    <property type="nucleotide sequence ID" value="NZ_AP025516.1"/>
</dbReference>
<name>A0ABN6M6J2_9BACT</name>
<accession>A0ABN6M6J2</accession>
<evidence type="ECO:0000313" key="2">
    <source>
        <dbReference type="Proteomes" id="UP000830055"/>
    </source>
</evidence>